<keyword evidence="3" id="KW-1185">Reference proteome</keyword>
<dbReference type="SUPFAM" id="SSF56784">
    <property type="entry name" value="HAD-like"/>
    <property type="match status" value="1"/>
</dbReference>
<organism evidence="2 3">
    <name type="scientific">Halobacteriovorax vibrionivorans</name>
    <dbReference type="NCBI Taxonomy" id="2152716"/>
    <lineage>
        <taxon>Bacteria</taxon>
        <taxon>Pseudomonadati</taxon>
        <taxon>Bdellovibrionota</taxon>
        <taxon>Bacteriovoracia</taxon>
        <taxon>Bacteriovoracales</taxon>
        <taxon>Halobacteriovoraceae</taxon>
        <taxon>Halobacteriovorax</taxon>
    </lineage>
</organism>
<protein>
    <recommendedName>
        <fullName evidence="1">Phosphatidate phosphatase APP1 catalytic domain-containing protein</fullName>
    </recommendedName>
</protein>
<accession>A0ABY0IC10</accession>
<dbReference type="InterPro" id="IPR023214">
    <property type="entry name" value="HAD_sf"/>
</dbReference>
<dbReference type="InterPro" id="IPR019236">
    <property type="entry name" value="APP1_cat"/>
</dbReference>
<evidence type="ECO:0000313" key="3">
    <source>
        <dbReference type="Proteomes" id="UP000443582"/>
    </source>
</evidence>
<evidence type="ECO:0000313" key="2">
    <source>
        <dbReference type="EMBL" id="RZF20504.1"/>
    </source>
</evidence>
<comment type="caution">
    <text evidence="2">The sequence shown here is derived from an EMBL/GenBank/DDBJ whole genome shotgun (WGS) entry which is preliminary data.</text>
</comment>
<dbReference type="EMBL" id="QDKL01000003">
    <property type="protein sequence ID" value="RZF20504.1"/>
    <property type="molecule type" value="Genomic_DNA"/>
</dbReference>
<reference evidence="3" key="1">
    <citation type="journal article" date="2019" name="Int. J. Syst. Evol. Microbiol.">
        <title>Halobacteriovorax valvorus sp. nov., a novel prokaryotic predator isolated from coastal seawater of China.</title>
        <authorList>
            <person name="Chen M.-X."/>
        </authorList>
    </citation>
    <scope>NUCLEOTIDE SEQUENCE [LARGE SCALE GENOMIC DNA]</scope>
    <source>
        <strain evidence="3">BL9</strain>
    </source>
</reference>
<dbReference type="Pfam" id="PF09949">
    <property type="entry name" value="APP1_cat"/>
    <property type="match status" value="1"/>
</dbReference>
<sequence length="360" mass="41748">MKRAKAVNFLAIQTNHYLNLKADFTMSENLYSVNKDFEKFEARFPIQAYKLLRAYEFEIKVVVLGKNNETLFTKTLETDSYGGLLAKIPLPKDSKESISKIEIYETSKYPGLELLLGTYIPLKITDNRKIIICDFDKTLVETKYSKPSEIYDSLTSPLKNYPTLENSVKILKEYINDGYHPFILSASPHFYEEAIRDWLYANEIFTAGIFLKDYRRILSILENDLSPKDIKTQGIYKLGHLLDIINMTDIPSSLVLMGDNFESDPLIYLTFSELLTGRVEPRQLWNELKRVEDFKVTARQNGLFLNKIFQIKDSVKQHGLDKEIKIYIRKKAQEKELRVKAPFDSYSGKISLYEGHLGKE</sequence>
<evidence type="ECO:0000259" key="1">
    <source>
        <dbReference type="Pfam" id="PF09949"/>
    </source>
</evidence>
<feature type="domain" description="Phosphatidate phosphatase APP1 catalytic" evidence="1">
    <location>
        <begin position="131"/>
        <end position="279"/>
    </location>
</feature>
<dbReference type="Proteomes" id="UP000443582">
    <property type="component" value="Unassembled WGS sequence"/>
</dbReference>
<dbReference type="InterPro" id="IPR036412">
    <property type="entry name" value="HAD-like_sf"/>
</dbReference>
<name>A0ABY0IC10_9BACT</name>
<dbReference type="Gene3D" id="3.40.50.1000">
    <property type="entry name" value="HAD superfamily/HAD-like"/>
    <property type="match status" value="1"/>
</dbReference>
<gene>
    <name evidence="2" type="ORF">DAY19_10985</name>
</gene>
<dbReference type="RefSeq" id="WP_115362379.1">
    <property type="nucleotide sequence ID" value="NZ_QDKL01000003.1"/>
</dbReference>
<proteinExistence type="predicted"/>